<dbReference type="Pfam" id="PF00236">
    <property type="entry name" value="Hormone_6"/>
    <property type="match status" value="1"/>
</dbReference>
<keyword evidence="9" id="KW-1185">Reference proteome</keyword>
<dbReference type="Ensembl" id="ENSHCOT00000018479.1">
    <property type="protein sequence ID" value="ENSHCOP00000011680.1"/>
    <property type="gene ID" value="ENSHCOG00000014540.1"/>
</dbReference>
<proteinExistence type="inferred from homology"/>
<dbReference type="PRINTS" id="PR00274">
    <property type="entry name" value="GLYCOHORMONE"/>
</dbReference>
<dbReference type="PANTHER" id="PTHR11509">
    <property type="entry name" value="GLYCOPROTEIN HORMONE ALPHA CHAIN"/>
    <property type="match status" value="1"/>
</dbReference>
<evidence type="ECO:0000256" key="5">
    <source>
        <dbReference type="ARBA" id="ARBA00023157"/>
    </source>
</evidence>
<evidence type="ECO:0000256" key="1">
    <source>
        <dbReference type="ARBA" id="ARBA00004613"/>
    </source>
</evidence>
<keyword evidence="4 7" id="KW-0372">Hormone</keyword>
<evidence type="ECO:0000256" key="3">
    <source>
        <dbReference type="ARBA" id="ARBA00022525"/>
    </source>
</evidence>
<dbReference type="STRING" id="109280.ENSHCOP00000011680"/>
<dbReference type="Gene3D" id="2.10.90.10">
    <property type="entry name" value="Cystine-knot cytokines"/>
    <property type="match status" value="1"/>
</dbReference>
<accession>A0A3Q3DGN4</accession>
<keyword evidence="5" id="KW-1015">Disulfide bond</keyword>
<dbReference type="GO" id="GO:0016914">
    <property type="term" value="C:follicle-stimulating hormone complex"/>
    <property type="evidence" value="ECO:0007669"/>
    <property type="project" value="TreeGrafter"/>
</dbReference>
<dbReference type="SMART" id="SM00067">
    <property type="entry name" value="GHA"/>
    <property type="match status" value="1"/>
</dbReference>
<dbReference type="PROSITE" id="PS50277">
    <property type="entry name" value="GLYCO_HORMONE_ALPHA_3"/>
    <property type="match status" value="1"/>
</dbReference>
<dbReference type="InterPro" id="IPR000476">
    <property type="entry name" value="Glyco_hormone"/>
</dbReference>
<comment type="subunit">
    <text evidence="7">Heterodimer of an alpha and a beta chain.</text>
</comment>
<comment type="subcellular location">
    <subcellularLocation>
        <location evidence="1 7">Secreted</location>
    </subcellularLocation>
</comment>
<evidence type="ECO:0000313" key="9">
    <source>
        <dbReference type="Proteomes" id="UP000264820"/>
    </source>
</evidence>
<dbReference type="GeneTree" id="ENSGT00390000012242"/>
<dbReference type="Proteomes" id="UP000264820">
    <property type="component" value="Unplaced"/>
</dbReference>
<dbReference type="PANTHER" id="PTHR11509:SF0">
    <property type="entry name" value="GLYCOPROTEIN HORMONES ALPHA CHAIN"/>
    <property type="match status" value="1"/>
</dbReference>
<name>A0A3Q3DGN4_HIPCM</name>
<dbReference type="InterPro" id="IPR029034">
    <property type="entry name" value="Cystine-knot_cytokine"/>
</dbReference>
<dbReference type="SUPFAM" id="SSF57501">
    <property type="entry name" value="Cystine-knot cytokines"/>
    <property type="match status" value="1"/>
</dbReference>
<comment type="similarity">
    <text evidence="2 7">Belongs to the glycoprotein hormones subunit alpha family.</text>
</comment>
<evidence type="ECO:0000256" key="2">
    <source>
        <dbReference type="ARBA" id="ARBA00009128"/>
    </source>
</evidence>
<evidence type="ECO:0000256" key="6">
    <source>
        <dbReference type="ARBA" id="ARBA00023180"/>
    </source>
</evidence>
<organism evidence="8 9">
    <name type="scientific">Hippocampus comes</name>
    <name type="common">Tiger tail seahorse</name>
    <dbReference type="NCBI Taxonomy" id="109280"/>
    <lineage>
        <taxon>Eukaryota</taxon>
        <taxon>Metazoa</taxon>
        <taxon>Chordata</taxon>
        <taxon>Craniata</taxon>
        <taxon>Vertebrata</taxon>
        <taxon>Euteleostomi</taxon>
        <taxon>Actinopterygii</taxon>
        <taxon>Neopterygii</taxon>
        <taxon>Teleostei</taxon>
        <taxon>Neoteleostei</taxon>
        <taxon>Acanthomorphata</taxon>
        <taxon>Syngnathiaria</taxon>
        <taxon>Syngnathiformes</taxon>
        <taxon>Syngnathoidei</taxon>
        <taxon>Syngnathidae</taxon>
        <taxon>Hippocampus</taxon>
    </lineage>
</organism>
<evidence type="ECO:0000256" key="4">
    <source>
        <dbReference type="ARBA" id="ARBA00022702"/>
    </source>
</evidence>
<reference evidence="8" key="1">
    <citation type="submission" date="2025-08" db="UniProtKB">
        <authorList>
            <consortium name="Ensembl"/>
        </authorList>
    </citation>
    <scope>IDENTIFICATION</scope>
</reference>
<dbReference type="GO" id="GO:0006590">
    <property type="term" value="P:thyroid hormone generation"/>
    <property type="evidence" value="ECO:0007669"/>
    <property type="project" value="TreeGrafter"/>
</dbReference>
<dbReference type="GO" id="GO:0016913">
    <property type="term" value="F:follicle-stimulating hormone activity"/>
    <property type="evidence" value="ECO:0007669"/>
    <property type="project" value="TreeGrafter"/>
</dbReference>
<evidence type="ECO:0000256" key="7">
    <source>
        <dbReference type="RuleBase" id="RU362129"/>
    </source>
</evidence>
<dbReference type="GO" id="GO:0010893">
    <property type="term" value="P:positive regulation of steroid biosynthetic process"/>
    <property type="evidence" value="ECO:0007669"/>
    <property type="project" value="TreeGrafter"/>
</dbReference>
<sequence>MAATFTPRVLSRRWGFLQSCARALPCKRLYSRLPDQGGRLSGNTPRRSTMANIKEAATATIMGAVKFVGPLLFFVTSLFCMVNSYPDLDLSHIGCNECALKKNDFFSRDKPVYQCKGCCFSMAYPTPHWIKKLMMNPKNITSEAACCTARSSELVKVQNLMVRNHTECYCDTCIYHKI</sequence>
<dbReference type="AlphaFoldDB" id="A0A3Q3DGN4"/>
<protein>
    <recommendedName>
        <fullName evidence="7">Glycoprotein hormones alpha chain</fullName>
    </recommendedName>
</protein>
<reference evidence="8" key="2">
    <citation type="submission" date="2025-09" db="UniProtKB">
        <authorList>
            <consortium name="Ensembl"/>
        </authorList>
    </citation>
    <scope>IDENTIFICATION</scope>
</reference>
<evidence type="ECO:0000313" key="8">
    <source>
        <dbReference type="Ensembl" id="ENSHCOP00000011680.1"/>
    </source>
</evidence>
<keyword evidence="6 7" id="KW-0325">Glycoprotein</keyword>
<dbReference type="GO" id="GO:0005615">
    <property type="term" value="C:extracellular space"/>
    <property type="evidence" value="ECO:0007669"/>
    <property type="project" value="TreeGrafter"/>
</dbReference>
<keyword evidence="3 7" id="KW-0964">Secreted</keyword>
<dbReference type="PROSITE" id="PS00780">
    <property type="entry name" value="GLYCO_HORMONE_ALPHA_2"/>
    <property type="match status" value="1"/>
</dbReference>